<dbReference type="OrthoDB" id="1652165at2"/>
<organism evidence="1 2">
    <name type="scientific">Flavobacterium rakeshii</name>
    <dbReference type="NCBI Taxonomy" id="1038845"/>
    <lineage>
        <taxon>Bacteria</taxon>
        <taxon>Pseudomonadati</taxon>
        <taxon>Bacteroidota</taxon>
        <taxon>Flavobacteriia</taxon>
        <taxon>Flavobacteriales</taxon>
        <taxon>Flavobacteriaceae</taxon>
        <taxon>Flavobacterium</taxon>
    </lineage>
</organism>
<dbReference type="InterPro" id="IPR026341">
    <property type="entry name" value="T9SS_type_B"/>
</dbReference>
<evidence type="ECO:0000313" key="2">
    <source>
        <dbReference type="Proteomes" id="UP000433945"/>
    </source>
</evidence>
<dbReference type="NCBIfam" id="TIGR04131">
    <property type="entry name" value="Bac_Flav_CTERM"/>
    <property type="match status" value="1"/>
</dbReference>
<name>A0A6N8HD54_9FLAO</name>
<dbReference type="Pfam" id="PF13585">
    <property type="entry name" value="CHU_C"/>
    <property type="match status" value="1"/>
</dbReference>
<comment type="caution">
    <text evidence="1">The sequence shown here is derived from an EMBL/GenBank/DDBJ whole genome shotgun (WGS) entry which is preliminary data.</text>
</comment>
<keyword evidence="2" id="KW-1185">Reference proteome</keyword>
<proteinExistence type="predicted"/>
<dbReference type="EMBL" id="WOWP01000037">
    <property type="protein sequence ID" value="MUV04232.1"/>
    <property type="molecule type" value="Genomic_DNA"/>
</dbReference>
<gene>
    <name evidence="1" type="ORF">GN157_10975</name>
</gene>
<sequence>MKLSTSHTYLNLHFLNRNFVTVLLLLFFSTAAYSQLSVAMVNKTDETCPGNGTITLAAQNAQTGTDVYYIVYKLPDTDNPIWNSTNPVVTSLTDGTYSIVVKQGATTSAPIEVIIEDNTQTVAYSITTTDPVCNDGVINITVNSGTAVSYEIISGPVTFPPQTTPSFTDLPAGIYTVRVNDNCGFGVPQAVTLFSMSEELILGETTGLPDAELPDCDLVTVTNSLYTTEFEAASTIQSIVVTVYPPDGSTPIVIQGQYDPMNLITSAVIPLYYEQTYYYDIEVTDSCNTYTQHCEVYVTMLTVVQFDNANCFGKKLLLQPFKFVGPYTITFETYPAGWDPTVANENYPGPYVADDDQIEFGSDEYECPYGIYTGNITDSCGRVAPFTIEIEEIEVVPVASPSQADCSSLLGYVEISIPGLIIATAEVVVAPDEYTEALPDDVMEYYEYSNEPGDEINLLTIPGLPPGQYVVMLTDTCGKEYDPLEFVIEVADPDIPTGQRVDCQEGYATLFVATQKPPISEAYITAAPAAFGETLPYDITPFSTSAATIYMDNLPAGSYTIQVTDDCGVKTKTINLNGYQINSTEVDVTLNCGSFDLYISHNSNAINQVKYWLQQYNEETDAWRIPGGDTDYIEGVEPDDETALELTNNETLYNIAHYGTFRVIKSFTTYGSGASKKTCIEILEEFIVPNGLLIDDILNIACDGGATNDVLINATGVEPLTYRIIEMNGEPVMIDNGTGNIFYGLETASYLLQVEDPCGTIVPMNFNVNDLPSLVTANTAPDIILCDAGNDGEEEFNLAAQVAFVLDNQDPDFVTITLHTSENDAEAGINPLPLSDTYTSGNATIYARATHSANPDCVSISQFELILQDAPSLEMDDFYALCEGQSTTVTAPEGYESYEWSTGDTSQSVTFTESGNYTITATNENGCQTTHSFTVTMTAIPRIAQVDITDWTTADNTINVIVEPSQYPQEFEYSLDGFIYQDSPLFTNLTPGPYTVYVRDKYDCGADLGDVYLLTYPKFFTPNGDGVNETWRIQYSFFEPDMEIYIFDRYGKLIISFGPNYEGWDGTFHGNRLPSTDYWFLVKRQDGREHKGHFSMVR</sequence>
<reference evidence="1 2" key="1">
    <citation type="submission" date="2019-12" db="EMBL/GenBank/DDBJ databases">
        <authorList>
            <person name="Sun J.-Q."/>
        </authorList>
    </citation>
    <scope>NUCLEOTIDE SEQUENCE [LARGE SCALE GENOMIC DNA]</scope>
    <source>
        <strain evidence="1 2">JCM 17928</strain>
    </source>
</reference>
<dbReference type="AlphaFoldDB" id="A0A6N8HD54"/>
<dbReference type="Proteomes" id="UP000433945">
    <property type="component" value="Unassembled WGS sequence"/>
</dbReference>
<evidence type="ECO:0000313" key="1">
    <source>
        <dbReference type="EMBL" id="MUV04232.1"/>
    </source>
</evidence>
<accession>A0A6N8HD54</accession>
<protein>
    <submittedName>
        <fullName evidence="1">T9SS type B sorting domain-containing protein</fullName>
    </submittedName>
</protein>
<dbReference type="RefSeq" id="WP_157483445.1">
    <property type="nucleotide sequence ID" value="NZ_WOWP01000037.1"/>
</dbReference>